<evidence type="ECO:0000313" key="2">
    <source>
        <dbReference type="Proteomes" id="UP000663844"/>
    </source>
</evidence>
<reference evidence="1" key="1">
    <citation type="submission" date="2021-02" db="EMBL/GenBank/DDBJ databases">
        <authorList>
            <person name="Nowell W R."/>
        </authorList>
    </citation>
    <scope>NUCLEOTIDE SEQUENCE</scope>
</reference>
<accession>A0A819TL37</accession>
<sequence>EFHIENILKVRFSASFDGQTTSMSNTLYIKFAKYINIIRQYTGELFTENYRKKVPIAIPACIGEQSDQL</sequence>
<proteinExistence type="predicted"/>
<dbReference type="AlphaFoldDB" id="A0A819TL37"/>
<protein>
    <submittedName>
        <fullName evidence="1">Uncharacterized protein</fullName>
    </submittedName>
</protein>
<comment type="caution">
    <text evidence="1">The sequence shown here is derived from an EMBL/GenBank/DDBJ whole genome shotgun (WGS) entry which is preliminary data.</text>
</comment>
<gene>
    <name evidence="1" type="ORF">OXD698_LOCUS34252</name>
</gene>
<feature type="non-terminal residue" evidence="1">
    <location>
        <position position="1"/>
    </location>
</feature>
<name>A0A819TL37_9BILA</name>
<dbReference type="Proteomes" id="UP000663844">
    <property type="component" value="Unassembled WGS sequence"/>
</dbReference>
<organism evidence="1 2">
    <name type="scientific">Adineta steineri</name>
    <dbReference type="NCBI Taxonomy" id="433720"/>
    <lineage>
        <taxon>Eukaryota</taxon>
        <taxon>Metazoa</taxon>
        <taxon>Spiralia</taxon>
        <taxon>Gnathifera</taxon>
        <taxon>Rotifera</taxon>
        <taxon>Eurotatoria</taxon>
        <taxon>Bdelloidea</taxon>
        <taxon>Adinetida</taxon>
        <taxon>Adinetidae</taxon>
        <taxon>Adineta</taxon>
    </lineage>
</organism>
<evidence type="ECO:0000313" key="1">
    <source>
        <dbReference type="EMBL" id="CAF4080095.1"/>
    </source>
</evidence>
<dbReference type="EMBL" id="CAJOAZ010004913">
    <property type="protein sequence ID" value="CAF4080095.1"/>
    <property type="molecule type" value="Genomic_DNA"/>
</dbReference>